<evidence type="ECO:0000313" key="6">
    <source>
        <dbReference type="EMBL" id="NIJ15048.1"/>
    </source>
</evidence>
<dbReference type="PANTHER" id="PTHR42847:SF4">
    <property type="entry name" value="ALKANESULFONATE MONOOXYGENASE-RELATED"/>
    <property type="match status" value="1"/>
</dbReference>
<dbReference type="NCBIfam" id="TIGR03621">
    <property type="entry name" value="F420_MSMEG_2516"/>
    <property type="match status" value="1"/>
</dbReference>
<dbReference type="EMBL" id="JAAOYM010000003">
    <property type="protein sequence ID" value="NIJ15048.1"/>
    <property type="molecule type" value="Genomic_DNA"/>
</dbReference>
<name>A0A7X5UVP1_9PSEU</name>
<dbReference type="InterPro" id="IPR036661">
    <property type="entry name" value="Luciferase-like_sf"/>
</dbReference>
<evidence type="ECO:0000256" key="4">
    <source>
        <dbReference type="ARBA" id="ARBA00023033"/>
    </source>
</evidence>
<sequence length="294" mass="32418">MDLAARKPFRFGVNLTAPAGRREWVDKSRKAEELGYDVVCVPDHLGAPAPFPALVLAAEATSSVRLCPFVLNTSFYNPALLARDVACTDQYVEGRLELGLGTGYVKAEFDAAGLPFPGPGARIDHLEHTVRRLRVLFAEEEPRPAQHPGPPLLMAGHRDRMLRLAAREADIVGFSGATFDHAGTSASVATAEQLGERVDFVRREAGERADRIELNLLIQKVVLTGDRESALQSLRRYAPELTDEQFSDVPILLVGTARQVADQLRAQRERFGFTYLTVLAPDMETFAEVIELLR</sequence>
<dbReference type="AlphaFoldDB" id="A0A7X5UVP1"/>
<evidence type="ECO:0000256" key="2">
    <source>
        <dbReference type="ARBA" id="ARBA00022643"/>
    </source>
</evidence>
<dbReference type="GO" id="GO:0046306">
    <property type="term" value="P:alkanesulfonate catabolic process"/>
    <property type="evidence" value="ECO:0007669"/>
    <property type="project" value="TreeGrafter"/>
</dbReference>
<proteinExistence type="predicted"/>
<dbReference type="PANTHER" id="PTHR42847">
    <property type="entry name" value="ALKANESULFONATE MONOOXYGENASE"/>
    <property type="match status" value="1"/>
</dbReference>
<dbReference type="SUPFAM" id="SSF51679">
    <property type="entry name" value="Bacterial luciferase-like"/>
    <property type="match status" value="1"/>
</dbReference>
<evidence type="ECO:0000259" key="5">
    <source>
        <dbReference type="Pfam" id="PF00296"/>
    </source>
</evidence>
<organism evidence="6 7">
    <name type="scientific">Saccharomonospora amisosensis</name>
    <dbReference type="NCBI Taxonomy" id="1128677"/>
    <lineage>
        <taxon>Bacteria</taxon>
        <taxon>Bacillati</taxon>
        <taxon>Actinomycetota</taxon>
        <taxon>Actinomycetes</taxon>
        <taxon>Pseudonocardiales</taxon>
        <taxon>Pseudonocardiaceae</taxon>
        <taxon>Saccharomonospora</taxon>
    </lineage>
</organism>
<keyword evidence="1" id="KW-0285">Flavoprotein</keyword>
<evidence type="ECO:0000256" key="3">
    <source>
        <dbReference type="ARBA" id="ARBA00023002"/>
    </source>
</evidence>
<dbReference type="Gene3D" id="3.20.20.30">
    <property type="entry name" value="Luciferase-like domain"/>
    <property type="match status" value="1"/>
</dbReference>
<evidence type="ECO:0000256" key="1">
    <source>
        <dbReference type="ARBA" id="ARBA00022630"/>
    </source>
</evidence>
<dbReference type="Pfam" id="PF00296">
    <property type="entry name" value="Bac_luciferase"/>
    <property type="match status" value="1"/>
</dbReference>
<dbReference type="RefSeq" id="WP_167177699.1">
    <property type="nucleotide sequence ID" value="NZ_JAAOYM010000003.1"/>
</dbReference>
<evidence type="ECO:0000313" key="7">
    <source>
        <dbReference type="Proteomes" id="UP000545493"/>
    </source>
</evidence>
<accession>A0A7X5UVP1</accession>
<reference evidence="6 7" key="1">
    <citation type="submission" date="2020-03" db="EMBL/GenBank/DDBJ databases">
        <title>Sequencing the genomes of 1000 actinobacteria strains.</title>
        <authorList>
            <person name="Klenk H.-P."/>
        </authorList>
    </citation>
    <scope>NUCLEOTIDE SEQUENCE [LARGE SCALE GENOMIC DNA]</scope>
    <source>
        <strain evidence="6 7">DSM 45685</strain>
    </source>
</reference>
<keyword evidence="3" id="KW-0560">Oxidoreductase</keyword>
<comment type="caution">
    <text evidence="6">The sequence shown here is derived from an EMBL/GenBank/DDBJ whole genome shotgun (WGS) entry which is preliminary data.</text>
</comment>
<feature type="domain" description="Luciferase-like" evidence="5">
    <location>
        <begin position="8"/>
        <end position="273"/>
    </location>
</feature>
<protein>
    <submittedName>
        <fullName evidence="6">Putative F420-dependent oxidoreductase</fullName>
    </submittedName>
</protein>
<keyword evidence="2" id="KW-0288">FMN</keyword>
<dbReference type="Proteomes" id="UP000545493">
    <property type="component" value="Unassembled WGS sequence"/>
</dbReference>
<dbReference type="InterPro" id="IPR019923">
    <property type="entry name" value="Lucif-like_OxRdtase_MSMEG_2516"/>
</dbReference>
<dbReference type="GO" id="GO:0008726">
    <property type="term" value="F:alkanesulfonate monooxygenase activity"/>
    <property type="evidence" value="ECO:0007669"/>
    <property type="project" value="TreeGrafter"/>
</dbReference>
<dbReference type="InterPro" id="IPR050172">
    <property type="entry name" value="SsuD_RutA_monooxygenase"/>
</dbReference>
<keyword evidence="4" id="KW-0503">Monooxygenase</keyword>
<dbReference type="InterPro" id="IPR011251">
    <property type="entry name" value="Luciferase-like_dom"/>
</dbReference>
<gene>
    <name evidence="6" type="ORF">FHU38_005456</name>
</gene>
<keyword evidence="7" id="KW-1185">Reference proteome</keyword>